<keyword evidence="1" id="KW-0732">Signal</keyword>
<gene>
    <name evidence="2" type="ORF">DCHRY22_LOCUS11376</name>
</gene>
<organism evidence="2 3">
    <name type="scientific">Danaus chrysippus</name>
    <name type="common">African queen</name>
    <dbReference type="NCBI Taxonomy" id="151541"/>
    <lineage>
        <taxon>Eukaryota</taxon>
        <taxon>Metazoa</taxon>
        <taxon>Ecdysozoa</taxon>
        <taxon>Arthropoda</taxon>
        <taxon>Hexapoda</taxon>
        <taxon>Insecta</taxon>
        <taxon>Pterygota</taxon>
        <taxon>Neoptera</taxon>
        <taxon>Endopterygota</taxon>
        <taxon>Lepidoptera</taxon>
        <taxon>Glossata</taxon>
        <taxon>Ditrysia</taxon>
        <taxon>Papilionoidea</taxon>
        <taxon>Nymphalidae</taxon>
        <taxon>Danainae</taxon>
        <taxon>Danaini</taxon>
        <taxon>Danaina</taxon>
        <taxon>Danaus</taxon>
        <taxon>Anosia</taxon>
    </lineage>
</organism>
<protein>
    <submittedName>
        <fullName evidence="2">(African queen) hypothetical protein</fullName>
    </submittedName>
</protein>
<evidence type="ECO:0000313" key="3">
    <source>
        <dbReference type="Proteomes" id="UP000789524"/>
    </source>
</evidence>
<dbReference type="EMBL" id="CAKASE010000074">
    <property type="protein sequence ID" value="CAG9575492.1"/>
    <property type="molecule type" value="Genomic_DNA"/>
</dbReference>
<reference evidence="2" key="1">
    <citation type="submission" date="2021-09" db="EMBL/GenBank/DDBJ databases">
        <authorList>
            <person name="Martin H S."/>
        </authorList>
    </citation>
    <scope>NUCLEOTIDE SEQUENCE</scope>
</reference>
<dbReference type="AlphaFoldDB" id="A0A8J2QZ89"/>
<comment type="caution">
    <text evidence="2">The sequence shown here is derived from an EMBL/GenBank/DDBJ whole genome shotgun (WGS) entry which is preliminary data.</text>
</comment>
<name>A0A8J2QZ89_9NEOP</name>
<evidence type="ECO:0000313" key="2">
    <source>
        <dbReference type="EMBL" id="CAG9575492.1"/>
    </source>
</evidence>
<sequence length="216" mass="23384">MFGLFVLVALVGGGLCVDRHGSHPFVQARTDLTYVRLMLQDLVPRDTNNLTVPSARLHLSAGVLAGVTLAVGKSVEPIGAKYDPLSVLQEVAPAVWEDYNGVAADPLNNLLSVVNTKVLPVYSVIDVLCPGTDVETCNAAVESSLSSNSFLRKRGDILLSAGSLAHRLRKHEKSILAAVDQYLDLPDLIRAMQTQEYKNLVGELADLDRKLENKLL</sequence>
<feature type="signal peptide" evidence="1">
    <location>
        <begin position="1"/>
        <end position="16"/>
    </location>
</feature>
<feature type="chain" id="PRO_5035256420" evidence="1">
    <location>
        <begin position="17"/>
        <end position="216"/>
    </location>
</feature>
<proteinExistence type="predicted"/>
<dbReference type="Proteomes" id="UP000789524">
    <property type="component" value="Unassembled WGS sequence"/>
</dbReference>
<keyword evidence="3" id="KW-1185">Reference proteome</keyword>
<accession>A0A8J2QZ89</accession>
<dbReference type="OrthoDB" id="6902926at2759"/>
<evidence type="ECO:0000256" key="1">
    <source>
        <dbReference type="SAM" id="SignalP"/>
    </source>
</evidence>